<sequence>MKISKILLCLSLLTSCQTFADQLDINIKDLKTGKSIGYVNVKENVYGLIFTPHLKDLKPGIHGFHIHQNGSCQAIEKNGNVILGGAAGGHYDPFNTHKHGFPWGRDNHRGDLPALYVNNDGIANMPVIAQRLTLDELKGHAIMIHQNGDNYSDSPKPLGGGGPREACGVIK</sequence>
<dbReference type="InterPro" id="IPR024134">
    <property type="entry name" value="SOD_Cu/Zn_/chaperone"/>
</dbReference>
<comment type="catalytic activity">
    <reaction evidence="2">
        <text>2 superoxide + 2 H(+) = H2O2 + O2</text>
        <dbReference type="Rhea" id="RHEA:20696"/>
        <dbReference type="ChEBI" id="CHEBI:15378"/>
        <dbReference type="ChEBI" id="CHEBI:15379"/>
        <dbReference type="ChEBI" id="CHEBI:16240"/>
        <dbReference type="ChEBI" id="CHEBI:18421"/>
        <dbReference type="EC" id="1.15.1.1"/>
    </reaction>
</comment>
<keyword evidence="2" id="KW-0186">Copper</keyword>
<keyword evidence="7" id="KW-1185">Reference proteome</keyword>
<dbReference type="RefSeq" id="WP_045066352.1">
    <property type="nucleotide sequence ID" value="NZ_CP131601.1"/>
</dbReference>
<keyword evidence="2" id="KW-0479">Metal-binding</keyword>
<gene>
    <name evidence="6" type="ORF">CTM94_21115</name>
</gene>
<protein>
    <recommendedName>
        <fullName evidence="2">Superoxide dismutase [Cu-Zn]</fullName>
        <ecNumber evidence="2">1.15.1.1</ecNumber>
    </recommendedName>
</protein>
<dbReference type="EMBL" id="PYOI01000074">
    <property type="protein sequence ID" value="PSV74886.1"/>
    <property type="molecule type" value="Genomic_DNA"/>
</dbReference>
<evidence type="ECO:0000313" key="6">
    <source>
        <dbReference type="EMBL" id="PSV74886.1"/>
    </source>
</evidence>
<dbReference type="EC" id="1.15.1.1" evidence="2"/>
<dbReference type="CDD" id="cd00305">
    <property type="entry name" value="Cu-Zn_Superoxide_Dismutase"/>
    <property type="match status" value="1"/>
</dbReference>
<evidence type="ECO:0000256" key="3">
    <source>
        <dbReference type="SAM" id="MobiDB-lite"/>
    </source>
</evidence>
<evidence type="ECO:0000256" key="1">
    <source>
        <dbReference type="ARBA" id="ARBA00010457"/>
    </source>
</evidence>
<dbReference type="InterPro" id="IPR018152">
    <property type="entry name" value="SOD_Cu/Zn_BS"/>
</dbReference>
<comment type="function">
    <text evidence="2">Destroys radicals which are normally produced within the cells and which are toxic to biological systems.</text>
</comment>
<comment type="caution">
    <text evidence="6">The sequence shown here is derived from an EMBL/GenBank/DDBJ whole genome shotgun (WGS) entry which is preliminary data.</text>
</comment>
<evidence type="ECO:0000313" key="7">
    <source>
        <dbReference type="Proteomes" id="UP000241566"/>
    </source>
</evidence>
<keyword evidence="2" id="KW-0862">Zinc</keyword>
<dbReference type="NCBIfam" id="NF007628">
    <property type="entry name" value="PRK10290.1"/>
    <property type="match status" value="1"/>
</dbReference>
<dbReference type="PANTHER" id="PTHR10003">
    <property type="entry name" value="SUPEROXIDE DISMUTASE CU-ZN -RELATED"/>
    <property type="match status" value="1"/>
</dbReference>
<keyword evidence="4" id="KW-0732">Signal</keyword>
<comment type="cofactor">
    <cofactor evidence="2">
        <name>Cu cation</name>
        <dbReference type="ChEBI" id="CHEBI:23378"/>
    </cofactor>
    <text evidence="2">Binds 1 copper ion per subunit.</text>
</comment>
<comment type="cofactor">
    <cofactor evidence="2">
        <name>Zn(2+)</name>
        <dbReference type="ChEBI" id="CHEBI:29105"/>
    </cofactor>
    <text evidence="2">Binds 1 zinc ion per subunit.</text>
</comment>
<dbReference type="Pfam" id="PF00080">
    <property type="entry name" value="Sod_Cu"/>
    <property type="match status" value="1"/>
</dbReference>
<accession>A0ABX5G9F9</accession>
<comment type="similarity">
    <text evidence="1 2">Belongs to the Cu-Zn superoxide dismutase family.</text>
</comment>
<dbReference type="PROSITE" id="PS51257">
    <property type="entry name" value="PROKAR_LIPOPROTEIN"/>
    <property type="match status" value="1"/>
</dbReference>
<evidence type="ECO:0000256" key="4">
    <source>
        <dbReference type="SAM" id="SignalP"/>
    </source>
</evidence>
<dbReference type="PROSITE" id="PS00332">
    <property type="entry name" value="SOD_CU_ZN_2"/>
    <property type="match status" value="1"/>
</dbReference>
<evidence type="ECO:0000259" key="5">
    <source>
        <dbReference type="Pfam" id="PF00080"/>
    </source>
</evidence>
<proteinExistence type="inferred from homology"/>
<feature type="chain" id="PRO_5047348270" description="Superoxide dismutase [Cu-Zn]" evidence="4">
    <location>
        <begin position="21"/>
        <end position="171"/>
    </location>
</feature>
<dbReference type="Proteomes" id="UP000241566">
    <property type="component" value="Unassembled WGS sequence"/>
</dbReference>
<feature type="domain" description="Superoxide dismutase copper/zinc binding" evidence="5">
    <location>
        <begin position="37"/>
        <end position="170"/>
    </location>
</feature>
<organism evidence="6 7">
    <name type="scientific">Photobacterium leiognathi</name>
    <dbReference type="NCBI Taxonomy" id="553611"/>
    <lineage>
        <taxon>Bacteria</taxon>
        <taxon>Pseudomonadati</taxon>
        <taxon>Pseudomonadota</taxon>
        <taxon>Gammaproteobacteria</taxon>
        <taxon>Vibrionales</taxon>
        <taxon>Vibrionaceae</taxon>
        <taxon>Photobacterium</taxon>
    </lineage>
</organism>
<feature type="signal peptide" evidence="4">
    <location>
        <begin position="1"/>
        <end position="20"/>
    </location>
</feature>
<reference evidence="6 7" key="1">
    <citation type="submission" date="2018-01" db="EMBL/GenBank/DDBJ databases">
        <title>Whole genome sequencing of Histamine producing bacteria.</title>
        <authorList>
            <person name="Butler K."/>
        </authorList>
    </citation>
    <scope>NUCLEOTIDE SEQUENCE [LARGE SCALE GENOMIC DNA]</scope>
    <source>
        <strain evidence="6 7">ATCC 25521</strain>
    </source>
</reference>
<dbReference type="Gene3D" id="2.60.40.200">
    <property type="entry name" value="Superoxide dismutase, copper/zinc binding domain"/>
    <property type="match status" value="1"/>
</dbReference>
<name>A0ABX5G9F9_PHOLE</name>
<evidence type="ECO:0000256" key="2">
    <source>
        <dbReference type="RuleBase" id="RU000393"/>
    </source>
</evidence>
<dbReference type="SUPFAM" id="SSF49329">
    <property type="entry name" value="Cu,Zn superoxide dismutase-like"/>
    <property type="match status" value="1"/>
</dbReference>
<dbReference type="InterPro" id="IPR001424">
    <property type="entry name" value="SOD_Cu_Zn_dom"/>
</dbReference>
<feature type="region of interest" description="Disordered" evidence="3">
    <location>
        <begin position="148"/>
        <end position="171"/>
    </location>
</feature>
<dbReference type="InterPro" id="IPR036423">
    <property type="entry name" value="SOD-like_Cu/Zn_dom_sf"/>
</dbReference>
<keyword evidence="2" id="KW-0560">Oxidoreductase</keyword>